<name>A0A384ZXK3_9CAUD</name>
<keyword evidence="2" id="KW-1185">Reference proteome</keyword>
<organism evidence="1 2">
    <name type="scientific">Dickeya phage vB_DsoM_JA29</name>
    <dbReference type="NCBI Taxonomy" id="2283031"/>
    <lineage>
        <taxon>Viruses</taxon>
        <taxon>Duplodnaviria</taxon>
        <taxon>Heunggongvirae</taxon>
        <taxon>Uroviricota</taxon>
        <taxon>Caudoviricetes</taxon>
        <taxon>Salmondvirus</taxon>
        <taxon>Salmondvirus JA29</taxon>
    </lineage>
</organism>
<sequence>MKVSSIVLSAIMFASVQQSYASESVPKIFTQDLALTKSVDARCQKTYAGFEFLQGADLDFGVSSSRYETRPMWPLICSLSEKAVSTKITKESYGVRVVYVLENGRTNEYDFVNTIENAFEVAAFNGNMMDNYKSQTALLDVMTVLYNEVMGK</sequence>
<dbReference type="EMBL" id="MH460461">
    <property type="protein sequence ID" value="AXG67003.1"/>
    <property type="molecule type" value="Genomic_DNA"/>
</dbReference>
<dbReference type="Proteomes" id="UP000263326">
    <property type="component" value="Segment"/>
</dbReference>
<gene>
    <name evidence="1" type="ORF">JA29_277</name>
</gene>
<protein>
    <submittedName>
        <fullName evidence="1">Uncharacterized protein</fullName>
    </submittedName>
</protein>
<proteinExistence type="predicted"/>
<evidence type="ECO:0000313" key="1">
    <source>
        <dbReference type="EMBL" id="AXG67003.1"/>
    </source>
</evidence>
<reference evidence="1 2" key="1">
    <citation type="journal article" date="2018" name="Front. Microbiol.">
        <title>Jumbo Bacteriophages Are Represented Within an Increasing Diversity of Environmental Viruses Infecting the Emerging Phytopathogen, Dickeya solani.</title>
        <authorList>
            <person name="Day A.W."/>
            <person name="Ahn J."/>
            <person name="Salmond G.P.C."/>
        </authorList>
    </citation>
    <scope>NUCLEOTIDE SEQUENCE [LARGE SCALE GENOMIC DNA]</scope>
</reference>
<accession>A0A384ZXK3</accession>
<evidence type="ECO:0000313" key="2">
    <source>
        <dbReference type="Proteomes" id="UP000263326"/>
    </source>
</evidence>